<reference evidence="1 2" key="1">
    <citation type="submission" date="2013-06" db="EMBL/GenBank/DDBJ databases">
        <authorList>
            <person name="Weinstock G."/>
            <person name="Sodergren E."/>
            <person name="Lobos E.A."/>
            <person name="Fulton L."/>
            <person name="Fulton R."/>
            <person name="Courtney L."/>
            <person name="Fronick C."/>
            <person name="O'Laughlin M."/>
            <person name="Godfrey J."/>
            <person name="Wilson R.M."/>
            <person name="Miner T."/>
            <person name="Farmer C."/>
            <person name="Delehaunty K."/>
            <person name="Cordes M."/>
            <person name="Minx P."/>
            <person name="Tomlinson C."/>
            <person name="Chen J."/>
            <person name="Wollam A."/>
            <person name="Pepin K.H."/>
            <person name="Bhonagiri V."/>
            <person name="Zhang X."/>
            <person name="Warren W."/>
            <person name="Mitreva M."/>
            <person name="Mardis E.R."/>
            <person name="Wilson R.K."/>
        </authorList>
    </citation>
    <scope>NUCLEOTIDE SEQUENCE [LARGE SCALE GENOMIC DNA]</scope>
    <source>
        <strain evidence="1 2">SD2A-2</strain>
    </source>
</reference>
<evidence type="ECO:0000313" key="2">
    <source>
        <dbReference type="Proteomes" id="UP000014622"/>
    </source>
</evidence>
<evidence type="ECO:0000313" key="1">
    <source>
        <dbReference type="EMBL" id="EPI10531.1"/>
    </source>
</evidence>
<dbReference type="AlphaFoldDB" id="A0AB73A7P7"/>
<accession>A0AB73A7P7</accession>
<protein>
    <submittedName>
        <fullName evidence="1">Uncharacterized protein</fullName>
    </submittedName>
</protein>
<dbReference type="EMBL" id="ATIT01000111">
    <property type="protein sequence ID" value="EPI10531.1"/>
    <property type="molecule type" value="Genomic_DNA"/>
</dbReference>
<organism evidence="1 2">
    <name type="scientific">Enterococcus faecium SD2A-2</name>
    <dbReference type="NCBI Taxonomy" id="1244154"/>
    <lineage>
        <taxon>Bacteria</taxon>
        <taxon>Bacillati</taxon>
        <taxon>Bacillota</taxon>
        <taxon>Bacilli</taxon>
        <taxon>Lactobacillales</taxon>
        <taxon>Enterococcaceae</taxon>
        <taxon>Enterococcus</taxon>
    </lineage>
</organism>
<name>A0AB73A7P7_ENTFC</name>
<sequence length="51" mass="5579">MVVADAAANKAENNDDATILVRVSTEGRLIVVLDVFPLSFFRKKGCGKNER</sequence>
<gene>
    <name evidence="1" type="ORF">D356_02055</name>
</gene>
<comment type="caution">
    <text evidence="1">The sequence shown here is derived from an EMBL/GenBank/DDBJ whole genome shotgun (WGS) entry which is preliminary data.</text>
</comment>
<proteinExistence type="predicted"/>
<dbReference type="Proteomes" id="UP000014622">
    <property type="component" value="Unassembled WGS sequence"/>
</dbReference>